<dbReference type="InterPro" id="IPR012951">
    <property type="entry name" value="BBE"/>
</dbReference>
<dbReference type="InParanoid" id="A0A2G5DXT0"/>
<feature type="non-terminal residue" evidence="8">
    <location>
        <position position="1"/>
    </location>
</feature>
<evidence type="ECO:0000256" key="5">
    <source>
        <dbReference type="ARBA" id="ARBA00022827"/>
    </source>
</evidence>
<dbReference type="Gene3D" id="3.30.465.10">
    <property type="match status" value="1"/>
</dbReference>
<evidence type="ECO:0000313" key="8">
    <source>
        <dbReference type="EMBL" id="PIA48339.1"/>
    </source>
</evidence>
<dbReference type="GO" id="GO:0071949">
    <property type="term" value="F:FAD binding"/>
    <property type="evidence" value="ECO:0007669"/>
    <property type="project" value="InterPro"/>
</dbReference>
<dbReference type="InterPro" id="IPR036318">
    <property type="entry name" value="FAD-bd_PCMH-like_sf"/>
</dbReference>
<dbReference type="Pfam" id="PF01565">
    <property type="entry name" value="FAD_binding_4"/>
    <property type="match status" value="1"/>
</dbReference>
<comment type="cofactor">
    <cofactor evidence="1">
        <name>FAD</name>
        <dbReference type="ChEBI" id="CHEBI:57692"/>
    </cofactor>
</comment>
<dbReference type="Gene3D" id="3.30.43.10">
    <property type="entry name" value="Uridine Diphospho-n-acetylenolpyruvylglucosamine Reductase, domain 2"/>
    <property type="match status" value="1"/>
</dbReference>
<dbReference type="GO" id="GO:0016491">
    <property type="term" value="F:oxidoreductase activity"/>
    <property type="evidence" value="ECO:0007669"/>
    <property type="project" value="InterPro"/>
</dbReference>
<dbReference type="AlphaFoldDB" id="A0A2G5DXT0"/>
<accession>A0A2G5DXT0</accession>
<dbReference type="Gene3D" id="3.40.462.20">
    <property type="match status" value="1"/>
</dbReference>
<keyword evidence="6" id="KW-0325">Glycoprotein</keyword>
<evidence type="ECO:0000256" key="1">
    <source>
        <dbReference type="ARBA" id="ARBA00001974"/>
    </source>
</evidence>
<dbReference type="Proteomes" id="UP000230069">
    <property type="component" value="Unassembled WGS sequence"/>
</dbReference>
<dbReference type="InterPro" id="IPR016166">
    <property type="entry name" value="FAD-bd_PCMH"/>
</dbReference>
<dbReference type="InterPro" id="IPR006094">
    <property type="entry name" value="Oxid_FAD_bind_N"/>
</dbReference>
<evidence type="ECO:0000256" key="3">
    <source>
        <dbReference type="ARBA" id="ARBA00022630"/>
    </source>
</evidence>
<dbReference type="InterPro" id="IPR016167">
    <property type="entry name" value="FAD-bd_PCMH_sub1"/>
</dbReference>
<dbReference type="InterPro" id="IPR016169">
    <property type="entry name" value="FAD-bd_PCMH_sub2"/>
</dbReference>
<gene>
    <name evidence="8" type="ORF">AQUCO_01400740v1</name>
</gene>
<evidence type="ECO:0000256" key="4">
    <source>
        <dbReference type="ARBA" id="ARBA00022729"/>
    </source>
</evidence>
<dbReference type="PANTHER" id="PTHR32448">
    <property type="entry name" value="OS08G0158400 PROTEIN"/>
    <property type="match status" value="1"/>
</dbReference>
<organism evidence="8 9">
    <name type="scientific">Aquilegia coerulea</name>
    <name type="common">Rocky mountain columbine</name>
    <dbReference type="NCBI Taxonomy" id="218851"/>
    <lineage>
        <taxon>Eukaryota</taxon>
        <taxon>Viridiplantae</taxon>
        <taxon>Streptophyta</taxon>
        <taxon>Embryophyta</taxon>
        <taxon>Tracheophyta</taxon>
        <taxon>Spermatophyta</taxon>
        <taxon>Magnoliopsida</taxon>
        <taxon>Ranunculales</taxon>
        <taxon>Ranunculaceae</taxon>
        <taxon>Thalictroideae</taxon>
        <taxon>Aquilegia</taxon>
    </lineage>
</organism>
<keyword evidence="9" id="KW-1185">Reference proteome</keyword>
<protein>
    <recommendedName>
        <fullName evidence="7">FAD-binding PCMH-type domain-containing protein</fullName>
    </recommendedName>
</protein>
<dbReference type="EMBL" id="KZ305031">
    <property type="protein sequence ID" value="PIA48339.1"/>
    <property type="molecule type" value="Genomic_DNA"/>
</dbReference>
<name>A0A2G5DXT0_AQUCA</name>
<dbReference type="Pfam" id="PF08031">
    <property type="entry name" value="BBE"/>
    <property type="match status" value="1"/>
</dbReference>
<dbReference type="STRING" id="218851.A0A2G5DXT0"/>
<comment type="similarity">
    <text evidence="2">Belongs to the oxygen-dependent FAD-linked oxidoreductase family.</text>
</comment>
<keyword evidence="3" id="KW-0285">Flavoprotein</keyword>
<sequence length="501" mass="56133">VNHTIPSTPSFNRFFILSSYNLRITKSSLEPVVIVLPESKEQLSATILCCQENSVVFTIRSGGHSFEGLSYSAGTRAFIMIDLMNLNKVLVDLESKTAWVEGGATVGEIYHAIGRSSNHLGFPAGLCPAVGSGGHIGGGGYGLMSRKFGLASDNVLDAILVNADGRLLNRKTMGEEVFWAVRGGGAGNWGAIYSWKIQLIDVPETVTAFRISRRGSKTEAAELLSKWQLVAPNLEDEFSLMVSVVGESETSILSIFQGLYLGRKTSALVSIAHNYPELELLANECNEMTWVESMAYFPGIAEGFTVDALKERFAMCSQKFYYKWKGDYVRDSVSTEGIEGLLHMLMEEPRGQLELSPLGGMMSRIKSDVFPYPHRNGNLYAIGYLVAWGEEDDAHNGVYMNWIRNVHEYMTPFVSKEPRAAYVNEVDLDLGVMDWENHNISMEEFVKLGRTWGEKYFLKNYDRLVRAKTLIDPYNVFRHRQSIPPMFFQDLEDDMNQFISC</sequence>
<feature type="domain" description="FAD-binding PCMH-type" evidence="7">
    <location>
        <begin position="27"/>
        <end position="202"/>
    </location>
</feature>
<evidence type="ECO:0000259" key="7">
    <source>
        <dbReference type="PROSITE" id="PS51387"/>
    </source>
</evidence>
<proteinExistence type="inferred from homology"/>
<evidence type="ECO:0000256" key="2">
    <source>
        <dbReference type="ARBA" id="ARBA00005466"/>
    </source>
</evidence>
<dbReference type="SUPFAM" id="SSF56176">
    <property type="entry name" value="FAD-binding/transporter-associated domain-like"/>
    <property type="match status" value="1"/>
</dbReference>
<keyword evidence="4" id="KW-0732">Signal</keyword>
<keyword evidence="5" id="KW-0274">FAD</keyword>
<evidence type="ECO:0000313" key="9">
    <source>
        <dbReference type="Proteomes" id="UP000230069"/>
    </source>
</evidence>
<dbReference type="PROSITE" id="PS51387">
    <property type="entry name" value="FAD_PCMH"/>
    <property type="match status" value="1"/>
</dbReference>
<evidence type="ECO:0000256" key="6">
    <source>
        <dbReference type="ARBA" id="ARBA00023180"/>
    </source>
</evidence>
<reference evidence="8 9" key="1">
    <citation type="submission" date="2017-09" db="EMBL/GenBank/DDBJ databases">
        <title>WGS assembly of Aquilegia coerulea Goldsmith.</title>
        <authorList>
            <person name="Hodges S."/>
            <person name="Kramer E."/>
            <person name="Nordborg M."/>
            <person name="Tomkins J."/>
            <person name="Borevitz J."/>
            <person name="Derieg N."/>
            <person name="Yan J."/>
            <person name="Mihaltcheva S."/>
            <person name="Hayes R.D."/>
            <person name="Rokhsar D."/>
        </authorList>
    </citation>
    <scope>NUCLEOTIDE SEQUENCE [LARGE SCALE GENOMIC DNA]</scope>
    <source>
        <strain evidence="9">cv. Goldsmith</strain>
    </source>
</reference>
<dbReference type="OrthoDB" id="407275at2759"/>